<reference evidence="2 3" key="1">
    <citation type="submission" date="2018-10" db="EMBL/GenBank/DDBJ databases">
        <title>Genome assembly for a Yunnan-Guizhou Plateau 3E fish, Anabarilius grahami (Regan), and its evolutionary and genetic applications.</title>
        <authorList>
            <person name="Jiang W."/>
        </authorList>
    </citation>
    <scope>NUCLEOTIDE SEQUENCE [LARGE SCALE GENOMIC DNA]</scope>
    <source>
        <strain evidence="2">AG-KIZ</strain>
        <tissue evidence="2">Muscle</tissue>
    </source>
</reference>
<name>A0A3N0YAL6_ANAGA</name>
<accession>A0A3N0YAL6</accession>
<keyword evidence="3" id="KW-1185">Reference proteome</keyword>
<dbReference type="EMBL" id="RJVU01049301">
    <property type="protein sequence ID" value="ROL42788.1"/>
    <property type="molecule type" value="Genomic_DNA"/>
</dbReference>
<feature type="compositionally biased region" description="Low complexity" evidence="1">
    <location>
        <begin position="71"/>
        <end position="86"/>
    </location>
</feature>
<feature type="compositionally biased region" description="Gly residues" evidence="1">
    <location>
        <begin position="15"/>
        <end position="70"/>
    </location>
</feature>
<evidence type="ECO:0000313" key="2">
    <source>
        <dbReference type="EMBL" id="ROL42788.1"/>
    </source>
</evidence>
<feature type="region of interest" description="Disordered" evidence="1">
    <location>
        <begin position="1"/>
        <end position="96"/>
    </location>
</feature>
<dbReference type="Proteomes" id="UP000281406">
    <property type="component" value="Unassembled WGS sequence"/>
</dbReference>
<dbReference type="AlphaFoldDB" id="A0A3N0YAL6"/>
<comment type="caution">
    <text evidence="2">The sequence shown here is derived from an EMBL/GenBank/DDBJ whole genome shotgun (WGS) entry which is preliminary data.</text>
</comment>
<organism evidence="2 3">
    <name type="scientific">Anabarilius grahami</name>
    <name type="common">Kanglang fish</name>
    <name type="synonym">Barilius grahami</name>
    <dbReference type="NCBI Taxonomy" id="495550"/>
    <lineage>
        <taxon>Eukaryota</taxon>
        <taxon>Metazoa</taxon>
        <taxon>Chordata</taxon>
        <taxon>Craniata</taxon>
        <taxon>Vertebrata</taxon>
        <taxon>Euteleostomi</taxon>
        <taxon>Actinopterygii</taxon>
        <taxon>Neopterygii</taxon>
        <taxon>Teleostei</taxon>
        <taxon>Ostariophysi</taxon>
        <taxon>Cypriniformes</taxon>
        <taxon>Xenocyprididae</taxon>
        <taxon>Xenocypridinae</taxon>
        <taxon>Xenocypridinae incertae sedis</taxon>
        <taxon>Anabarilius</taxon>
    </lineage>
</organism>
<evidence type="ECO:0000256" key="1">
    <source>
        <dbReference type="SAM" id="MobiDB-lite"/>
    </source>
</evidence>
<evidence type="ECO:0000313" key="3">
    <source>
        <dbReference type="Proteomes" id="UP000281406"/>
    </source>
</evidence>
<proteinExistence type="predicted"/>
<sequence>MGWSGGLQGESMSQGGSGDVGRHGGSGDVGRHGGSGDVGRHGGSGDLGRHGGSGDVGRHGGSGALAGHGGVRSPPTCVAPTCTPPTGTWPPPPKTFLRSSRGSWMVHRMAWACGLEQALDLQAQRQRLEMQARRRRLAAGPLKRYVQGSGVSPIRNTALRLASVQLTRQHTSRNSSTYLSNGLPLCRKRQSLSSAVRDAGYTGVRKIPILFVDIQRLWSLLLLRVYVAVETMRAGPQSHLDMARIRLTTVVTVHESVVSSWCLCDGVGVSPDCFVWASPLIVDQRQLWALTIGLFNALSFVSCLSDRCVESGCLCLVFLCVPWIGLLAAVSCFSCSLLDYSLDFTHGLTDTTLHGSPFSTDHHSPRITTVHRSPCVTTLLLTVYVLMCLF</sequence>
<protein>
    <submittedName>
        <fullName evidence="2">Uncharacterized protein</fullName>
    </submittedName>
</protein>
<gene>
    <name evidence="2" type="ORF">DPX16_8534</name>
</gene>